<dbReference type="AlphaFoldDB" id="A0AA38U807"/>
<name>A0AA38U807_9AGAR</name>
<dbReference type="SUPFAM" id="SSF56219">
    <property type="entry name" value="DNase I-like"/>
    <property type="match status" value="1"/>
</dbReference>
<sequence>MAQSSHNPQRQRRCTKNTKAAIKIAGLNIKGHGSTNIHDQNNKWGGIDAMIRTRKIGILVIGEAHLDSPRRDAIEEKYPDLKIFFTKLDRTANAAGAAIALNRKLTNTAGIQTYEIVAGHALLLEMVYHQDHKLSILAIYAPNIDTTTNTAFWNNIRDFFTQHPNIRKPDLMLGDFNMVEEPLDRLPPHPDAASSTDALDDLKVDLQMEDGWRNTFPTRLEYTYTQTRTGYEPRHSRLDRIYVKATAMEKTYDWKIEEPIIKTDHMMVSTCYTSEEAPEIGRGRWTMPTHLLYDKEVKEFIHSEGLRLNGEMLSLDNQAEWDAQHNAQTLWKDFKSRFINLSRQRAKIVIPKIEKNIADTQVKINSICNDPTLDESERSISLTLLQEKLRKLLETRRTTAAAKTKAMNHIYKETISRHWTKKNREQKPRDIIWRLEYTPQRAEPTQARFETASSKMADMMRDHHQNLQYDTEHPNEELRTQAMTTVLHRINTHLPENLQEPLRRRLSREDTEQALTLSANYKAPGIDGITYETWKILDGRYTNALAHEKQTFDIIDALQRVYNDIELNGMAPNTNFSESWLCPLYKKNDRACMANYRPISLLNTDYKIMTKALTLKLA</sequence>
<dbReference type="Gene3D" id="3.60.10.10">
    <property type="entry name" value="Endonuclease/exonuclease/phosphatase"/>
    <property type="match status" value="1"/>
</dbReference>
<evidence type="ECO:0000313" key="2">
    <source>
        <dbReference type="Proteomes" id="UP001163846"/>
    </source>
</evidence>
<comment type="caution">
    <text evidence="1">The sequence shown here is derived from an EMBL/GenBank/DDBJ whole genome shotgun (WGS) entry which is preliminary data.</text>
</comment>
<keyword evidence="2" id="KW-1185">Reference proteome</keyword>
<accession>A0AA38U807</accession>
<dbReference type="PANTHER" id="PTHR19446">
    <property type="entry name" value="REVERSE TRANSCRIPTASES"/>
    <property type="match status" value="1"/>
</dbReference>
<dbReference type="EMBL" id="MU806620">
    <property type="protein sequence ID" value="KAJ3833866.1"/>
    <property type="molecule type" value="Genomic_DNA"/>
</dbReference>
<evidence type="ECO:0008006" key="3">
    <source>
        <dbReference type="Google" id="ProtNLM"/>
    </source>
</evidence>
<gene>
    <name evidence="1" type="ORF">F5878DRAFT_545795</name>
</gene>
<protein>
    <recommendedName>
        <fullName evidence="3">DNase I-like protein</fullName>
    </recommendedName>
</protein>
<evidence type="ECO:0000313" key="1">
    <source>
        <dbReference type="EMBL" id="KAJ3833866.1"/>
    </source>
</evidence>
<proteinExistence type="predicted"/>
<reference evidence="1" key="1">
    <citation type="submission" date="2022-08" db="EMBL/GenBank/DDBJ databases">
        <authorList>
            <consortium name="DOE Joint Genome Institute"/>
            <person name="Min B."/>
            <person name="Riley R."/>
            <person name="Sierra-Patev S."/>
            <person name="Naranjo-Ortiz M."/>
            <person name="Looney B."/>
            <person name="Konkel Z."/>
            <person name="Slot J.C."/>
            <person name="Sakamoto Y."/>
            <person name="Steenwyk J.L."/>
            <person name="Rokas A."/>
            <person name="Carro J."/>
            <person name="Camarero S."/>
            <person name="Ferreira P."/>
            <person name="Molpeceres G."/>
            <person name="Ruiz-Duenas F.J."/>
            <person name="Serrano A."/>
            <person name="Henrissat B."/>
            <person name="Drula E."/>
            <person name="Hughes K.W."/>
            <person name="Mata J.L."/>
            <person name="Ishikawa N.K."/>
            <person name="Vargas-Isla R."/>
            <person name="Ushijima S."/>
            <person name="Smith C.A."/>
            <person name="Ahrendt S."/>
            <person name="Andreopoulos W."/>
            <person name="He G."/>
            <person name="Labutti K."/>
            <person name="Lipzen A."/>
            <person name="Ng V."/>
            <person name="Sandor L."/>
            <person name="Barry K."/>
            <person name="Martinez A.T."/>
            <person name="Xiao Y."/>
            <person name="Gibbons J.G."/>
            <person name="Terashima K."/>
            <person name="Hibbett D.S."/>
            <person name="Grigoriev I.V."/>
        </authorList>
    </citation>
    <scope>NUCLEOTIDE SEQUENCE</scope>
    <source>
        <strain evidence="1">TFB9207</strain>
    </source>
</reference>
<dbReference type="InterPro" id="IPR036691">
    <property type="entry name" value="Endo/exonu/phosph_ase_sf"/>
</dbReference>
<dbReference type="Proteomes" id="UP001163846">
    <property type="component" value="Unassembled WGS sequence"/>
</dbReference>
<organism evidence="1 2">
    <name type="scientific">Lentinula raphanica</name>
    <dbReference type="NCBI Taxonomy" id="153919"/>
    <lineage>
        <taxon>Eukaryota</taxon>
        <taxon>Fungi</taxon>
        <taxon>Dikarya</taxon>
        <taxon>Basidiomycota</taxon>
        <taxon>Agaricomycotina</taxon>
        <taxon>Agaricomycetes</taxon>
        <taxon>Agaricomycetidae</taxon>
        <taxon>Agaricales</taxon>
        <taxon>Marasmiineae</taxon>
        <taxon>Omphalotaceae</taxon>
        <taxon>Lentinula</taxon>
    </lineage>
</organism>